<organism evidence="18 19">
    <name type="scientific">Blomia tropicalis</name>
    <name type="common">Mite</name>
    <dbReference type="NCBI Taxonomy" id="40697"/>
    <lineage>
        <taxon>Eukaryota</taxon>
        <taxon>Metazoa</taxon>
        <taxon>Ecdysozoa</taxon>
        <taxon>Arthropoda</taxon>
        <taxon>Chelicerata</taxon>
        <taxon>Arachnida</taxon>
        <taxon>Acari</taxon>
        <taxon>Acariformes</taxon>
        <taxon>Sarcoptiformes</taxon>
        <taxon>Astigmata</taxon>
        <taxon>Glycyphagoidea</taxon>
        <taxon>Echimyopodidae</taxon>
        <taxon>Blomia</taxon>
    </lineage>
</organism>
<dbReference type="GO" id="GO:0016558">
    <property type="term" value="P:protein import into peroxisome matrix"/>
    <property type="evidence" value="ECO:0007669"/>
    <property type="project" value="TreeGrafter"/>
</dbReference>
<dbReference type="Gene3D" id="1.10.8.60">
    <property type="match status" value="2"/>
</dbReference>
<dbReference type="InterPro" id="IPR003593">
    <property type="entry name" value="AAA+_ATPase"/>
</dbReference>
<evidence type="ECO:0000256" key="3">
    <source>
        <dbReference type="ARBA" id="ARBA00022593"/>
    </source>
</evidence>
<keyword evidence="10 16" id="KW-1133">Transmembrane helix</keyword>
<dbReference type="InterPro" id="IPR014314">
    <property type="entry name" value="Succ_DH_cytb556"/>
</dbReference>
<dbReference type="CDD" id="cd03499">
    <property type="entry name" value="SQR_TypeC_SdhC"/>
    <property type="match status" value="1"/>
</dbReference>
<comment type="similarity">
    <text evidence="2">Belongs to the AAA ATPase family.</text>
</comment>
<evidence type="ECO:0000256" key="7">
    <source>
        <dbReference type="ARBA" id="ARBA00022741"/>
    </source>
</evidence>
<dbReference type="EMBL" id="JAPWDV010000003">
    <property type="protein sequence ID" value="KAJ6218087.1"/>
    <property type="molecule type" value="Genomic_DNA"/>
</dbReference>
<evidence type="ECO:0000256" key="2">
    <source>
        <dbReference type="ARBA" id="ARBA00006914"/>
    </source>
</evidence>
<dbReference type="InterPro" id="IPR003959">
    <property type="entry name" value="ATPase_AAA_core"/>
</dbReference>
<dbReference type="GO" id="GO:0006099">
    <property type="term" value="P:tricarboxylic acid cycle"/>
    <property type="evidence" value="ECO:0007669"/>
    <property type="project" value="InterPro"/>
</dbReference>
<evidence type="ECO:0000256" key="1">
    <source>
        <dbReference type="ARBA" id="ARBA00004141"/>
    </source>
</evidence>
<dbReference type="NCBIfam" id="TIGR02970">
    <property type="entry name" value="succ_dehyd_cytB"/>
    <property type="match status" value="1"/>
</dbReference>
<dbReference type="Gene3D" id="1.20.1300.10">
    <property type="entry name" value="Fumarate reductase/succinate dehydrogenase, transmembrane subunit"/>
    <property type="match status" value="1"/>
</dbReference>
<evidence type="ECO:0000256" key="12">
    <source>
        <dbReference type="ARBA" id="ARBA00023136"/>
    </source>
</evidence>
<dbReference type="FunFam" id="3.40.50.300:FF:000109">
    <property type="entry name" value="Peroxisomal biogenesis factor 6"/>
    <property type="match status" value="1"/>
</dbReference>
<evidence type="ECO:0000256" key="4">
    <source>
        <dbReference type="ARBA" id="ARBA00022617"/>
    </source>
</evidence>
<keyword evidence="7" id="KW-0547">Nucleotide-binding</keyword>
<comment type="caution">
    <text evidence="18">The sequence shown here is derived from an EMBL/GenBank/DDBJ whole genome shotgun (WGS) entry which is preliminary data.</text>
</comment>
<keyword evidence="6" id="KW-0479">Metal-binding</keyword>
<dbReference type="OMA" id="HICRINN"/>
<feature type="domain" description="AAA+ ATPase" evidence="17">
    <location>
        <begin position="567"/>
        <end position="718"/>
    </location>
</feature>
<keyword evidence="11" id="KW-0408">Iron</keyword>
<evidence type="ECO:0000256" key="9">
    <source>
        <dbReference type="ARBA" id="ARBA00022840"/>
    </source>
</evidence>
<dbReference type="InterPro" id="IPR000701">
    <property type="entry name" value="SuccDH_FuR_B_TM-su"/>
</dbReference>
<protein>
    <recommendedName>
        <fullName evidence="13">Peroxisomal ATPase PEX6</fullName>
    </recommendedName>
    <alternativeName>
        <fullName evidence="14">Peroxin-6</fullName>
    </alternativeName>
</protein>
<dbReference type="InterPro" id="IPR050168">
    <property type="entry name" value="AAA_ATPase_domain"/>
</dbReference>
<dbReference type="InterPro" id="IPR034804">
    <property type="entry name" value="SQR/QFR_C/D"/>
</dbReference>
<dbReference type="GO" id="GO:0005778">
    <property type="term" value="C:peroxisomal membrane"/>
    <property type="evidence" value="ECO:0007669"/>
    <property type="project" value="TreeGrafter"/>
</dbReference>
<name>A0A9Q0M601_BLOTA</name>
<dbReference type="PANTHER" id="PTHR23077:SF9">
    <property type="entry name" value="PEROXISOMAL ATPASE PEX6"/>
    <property type="match status" value="1"/>
</dbReference>
<evidence type="ECO:0000259" key="17">
    <source>
        <dbReference type="SMART" id="SM00382"/>
    </source>
</evidence>
<dbReference type="PANTHER" id="PTHR23077">
    <property type="entry name" value="AAA-FAMILY ATPASE"/>
    <property type="match status" value="1"/>
</dbReference>
<keyword evidence="8" id="KW-0378">Hydrolase</keyword>
<dbReference type="InterPro" id="IPR018495">
    <property type="entry name" value="Succ_DH_cyt_bsu_CS"/>
</dbReference>
<evidence type="ECO:0000256" key="15">
    <source>
        <dbReference type="ARBA" id="ARBA00048778"/>
    </source>
</evidence>
<feature type="transmembrane region" description="Helical" evidence="16">
    <location>
        <begin position="945"/>
        <end position="966"/>
    </location>
</feature>
<dbReference type="CDD" id="cd19511">
    <property type="entry name" value="RecA-like_CDC48_r2-like"/>
    <property type="match status" value="1"/>
</dbReference>
<evidence type="ECO:0000256" key="10">
    <source>
        <dbReference type="ARBA" id="ARBA00022989"/>
    </source>
</evidence>
<gene>
    <name evidence="18" type="ORF">RDWZM_009244</name>
</gene>
<dbReference type="Proteomes" id="UP001142055">
    <property type="component" value="Chromosome 3"/>
</dbReference>
<dbReference type="PROSITE" id="PS00674">
    <property type="entry name" value="AAA"/>
    <property type="match status" value="1"/>
</dbReference>
<feature type="transmembrane region" description="Helical" evidence="16">
    <location>
        <begin position="986"/>
        <end position="1005"/>
    </location>
</feature>
<dbReference type="Pfam" id="PF01127">
    <property type="entry name" value="Sdh_cyt"/>
    <property type="match status" value="1"/>
</dbReference>
<dbReference type="GO" id="GO:0046872">
    <property type="term" value="F:metal ion binding"/>
    <property type="evidence" value="ECO:0007669"/>
    <property type="project" value="UniProtKB-KW"/>
</dbReference>
<proteinExistence type="inferred from homology"/>
<keyword evidence="4" id="KW-0349">Heme</keyword>
<keyword evidence="9" id="KW-0067">ATP-binding</keyword>
<dbReference type="Pfam" id="PF00004">
    <property type="entry name" value="AAA"/>
    <property type="match status" value="2"/>
</dbReference>
<comment type="subcellular location">
    <subcellularLocation>
        <location evidence="1">Membrane</location>
        <topology evidence="1">Multi-pass membrane protein</topology>
    </subcellularLocation>
</comment>
<accession>A0A9Q0M601</accession>
<dbReference type="PROSITE" id="PS01001">
    <property type="entry name" value="SDH_CYT_2"/>
    <property type="match status" value="1"/>
</dbReference>
<evidence type="ECO:0000256" key="14">
    <source>
        <dbReference type="ARBA" id="ARBA00034920"/>
    </source>
</evidence>
<sequence length="1006" mass="114271">MDEMEFPETSNNKFKVIILTSRPELSTENLIDLENGCIIVSPSISIVGISEYDWIRIRLNVHDHISSSFRIVQIIFNDSIKDNDIVYMSPQLWHNLRFQQFYGNLEDHFWKFPLEQPEALLSIETCDPSSMETHFKKTKSIQVNLLNSPNYPFDYDYINLLHSYFNYSKNIQRYIRLNDIIGVPANLDPLFIWTNSQNIHNDFDQCIVIYFQICQINDQANSNLLEMDFIIDDTCSNLKLMKISNINGCCPSMLSTYFHGSQNDSLYIQQVMRKDIQKVAHLFRPYLLRIKSLRTGTFILADSSNSLIGPKRVIRFASQLWNLNILEISSIDLLCEVPQTTEAKIRHSFAKVNLYAPCILLINNFDILYKSEIFRNHRIINLFRNLITDFTNGNKIWPIIVVATACKIDYSHPLTELFIHKIELEPCNDEARHTVLSCLICEKLFNNELPENVQQTELQKLVKLTIGFNIENLEAIVNDSMKQIVVNRNNVNDSIETEQLFQLFLDSMYTKIEKFREQNQNSGCGLLQVPNVSWSDIGGLNDVKQNILETIEMPLKLGFKFSSLGVRRSGVLLHGPPGTGKTLLAKAVAAQCGLNFISVKGPELINKYVGQSEENVRNLFTQARQSSPSIIFFDELDSLAPSRGRSGDSGGVMDRVVSQLLTELDGINGNVERMDHKTLQSQESIVFVIGATNRLDLIDSALLRPGRFDKILHVPIATDRESRISIIRALTKRFQFDDSESMSHEEIIEQVERISPQKMSGADFYSLCSGAMLNALKRTIENVEIQSSSEDDNLEKVNDDEDDQFDERYRIKVKLSDFIKVLKGQWDGLSHPTMSQLMLIGNRFVLCRSGVASAIRNVRSSSTYQQEAAKFFERHAQRKSPMSPFMFFLPLGYKPQLTSMLSITHRITGMGLGIVLYGIGIAELTNPKLSYDEILKKTKAVVPGALIGAIKFLCATAIAFHSFNGVRHLTWDAGYGFGIKTLYKSGYAVMGLTLLSVAYIIANLAK</sequence>
<evidence type="ECO:0000313" key="18">
    <source>
        <dbReference type="EMBL" id="KAJ6218087.1"/>
    </source>
</evidence>
<dbReference type="AlphaFoldDB" id="A0A9Q0M601"/>
<dbReference type="Gene3D" id="3.40.50.300">
    <property type="entry name" value="P-loop containing nucleotide triphosphate hydrolases"/>
    <property type="match status" value="2"/>
</dbReference>
<evidence type="ECO:0000256" key="11">
    <source>
        <dbReference type="ARBA" id="ARBA00023004"/>
    </source>
</evidence>
<feature type="transmembrane region" description="Helical" evidence="16">
    <location>
        <begin position="903"/>
        <end position="924"/>
    </location>
</feature>
<comment type="catalytic activity">
    <reaction evidence="15">
        <text>ATP + H2O = ADP + phosphate + H(+)</text>
        <dbReference type="Rhea" id="RHEA:13065"/>
        <dbReference type="ChEBI" id="CHEBI:15377"/>
        <dbReference type="ChEBI" id="CHEBI:15378"/>
        <dbReference type="ChEBI" id="CHEBI:30616"/>
        <dbReference type="ChEBI" id="CHEBI:43474"/>
        <dbReference type="ChEBI" id="CHEBI:456216"/>
    </reaction>
    <physiologicalReaction direction="left-to-right" evidence="15">
        <dbReference type="Rhea" id="RHEA:13066"/>
    </physiologicalReaction>
</comment>
<dbReference type="InterPro" id="IPR003960">
    <property type="entry name" value="ATPase_AAA_CS"/>
</dbReference>
<evidence type="ECO:0000256" key="8">
    <source>
        <dbReference type="ARBA" id="ARBA00022801"/>
    </source>
</evidence>
<dbReference type="SMART" id="SM00382">
    <property type="entry name" value="AAA"/>
    <property type="match status" value="1"/>
</dbReference>
<dbReference type="GO" id="GO:0005829">
    <property type="term" value="C:cytosol"/>
    <property type="evidence" value="ECO:0007669"/>
    <property type="project" value="TreeGrafter"/>
</dbReference>
<keyword evidence="12 16" id="KW-0472">Membrane</keyword>
<dbReference type="GO" id="GO:0016887">
    <property type="term" value="F:ATP hydrolysis activity"/>
    <property type="evidence" value="ECO:0007669"/>
    <property type="project" value="InterPro"/>
</dbReference>
<dbReference type="GO" id="GO:0005524">
    <property type="term" value="F:ATP binding"/>
    <property type="evidence" value="ECO:0007669"/>
    <property type="project" value="UniProtKB-KW"/>
</dbReference>
<evidence type="ECO:0000256" key="6">
    <source>
        <dbReference type="ARBA" id="ARBA00022723"/>
    </source>
</evidence>
<dbReference type="SUPFAM" id="SSF52540">
    <property type="entry name" value="P-loop containing nucleoside triphosphate hydrolases"/>
    <property type="match status" value="2"/>
</dbReference>
<dbReference type="SUPFAM" id="SSF81343">
    <property type="entry name" value="Fumarate reductase respiratory complex transmembrane subunits"/>
    <property type="match status" value="1"/>
</dbReference>
<evidence type="ECO:0000256" key="5">
    <source>
        <dbReference type="ARBA" id="ARBA00022692"/>
    </source>
</evidence>
<keyword evidence="19" id="KW-1185">Reference proteome</keyword>
<keyword evidence="5 16" id="KW-0812">Transmembrane</keyword>
<evidence type="ECO:0000256" key="13">
    <source>
        <dbReference type="ARBA" id="ARBA00034811"/>
    </source>
</evidence>
<evidence type="ECO:0000256" key="16">
    <source>
        <dbReference type="SAM" id="Phobius"/>
    </source>
</evidence>
<dbReference type="GO" id="GO:0009055">
    <property type="term" value="F:electron transfer activity"/>
    <property type="evidence" value="ECO:0007669"/>
    <property type="project" value="InterPro"/>
</dbReference>
<evidence type="ECO:0000313" key="19">
    <source>
        <dbReference type="Proteomes" id="UP001142055"/>
    </source>
</evidence>
<keyword evidence="3" id="KW-0962">Peroxisome biogenesis</keyword>
<reference evidence="18" key="1">
    <citation type="submission" date="2022-12" db="EMBL/GenBank/DDBJ databases">
        <title>Genome assemblies of Blomia tropicalis.</title>
        <authorList>
            <person name="Cui Y."/>
        </authorList>
    </citation>
    <scope>NUCLEOTIDE SEQUENCE</scope>
    <source>
        <tissue evidence="18">Adult mites</tissue>
    </source>
</reference>
<dbReference type="InterPro" id="IPR027417">
    <property type="entry name" value="P-loop_NTPase"/>
</dbReference>